<keyword evidence="1" id="KW-0175">Coiled coil</keyword>
<gene>
    <name evidence="4" type="ORF">DM02DRAFT_694075</name>
</gene>
<dbReference type="Proteomes" id="UP000244855">
    <property type="component" value="Unassembled WGS sequence"/>
</dbReference>
<dbReference type="GO" id="GO:0003700">
    <property type="term" value="F:DNA-binding transcription factor activity"/>
    <property type="evidence" value="ECO:0007669"/>
    <property type="project" value="InterPro"/>
</dbReference>
<feature type="compositionally biased region" description="Polar residues" evidence="2">
    <location>
        <begin position="1"/>
        <end position="24"/>
    </location>
</feature>
<dbReference type="SUPFAM" id="SSF57959">
    <property type="entry name" value="Leucine zipper domain"/>
    <property type="match status" value="1"/>
</dbReference>
<protein>
    <recommendedName>
        <fullName evidence="3">BZIP domain-containing protein</fullName>
    </recommendedName>
</protein>
<feature type="domain" description="BZIP" evidence="3">
    <location>
        <begin position="99"/>
        <end position="162"/>
    </location>
</feature>
<name>A0A2V1DAA4_9PLEO</name>
<evidence type="ECO:0000313" key="4">
    <source>
        <dbReference type="EMBL" id="PVH94109.1"/>
    </source>
</evidence>
<dbReference type="InterPro" id="IPR046347">
    <property type="entry name" value="bZIP_sf"/>
</dbReference>
<organism evidence="4 5">
    <name type="scientific">Periconia macrospinosa</name>
    <dbReference type="NCBI Taxonomy" id="97972"/>
    <lineage>
        <taxon>Eukaryota</taxon>
        <taxon>Fungi</taxon>
        <taxon>Dikarya</taxon>
        <taxon>Ascomycota</taxon>
        <taxon>Pezizomycotina</taxon>
        <taxon>Dothideomycetes</taxon>
        <taxon>Pleosporomycetidae</taxon>
        <taxon>Pleosporales</taxon>
        <taxon>Massarineae</taxon>
        <taxon>Periconiaceae</taxon>
        <taxon>Periconia</taxon>
    </lineage>
</organism>
<keyword evidence="5" id="KW-1185">Reference proteome</keyword>
<dbReference type="STRING" id="97972.A0A2V1DAA4"/>
<dbReference type="AlphaFoldDB" id="A0A2V1DAA4"/>
<feature type="region of interest" description="Disordered" evidence="2">
    <location>
        <begin position="1"/>
        <end position="61"/>
    </location>
</feature>
<feature type="coiled-coil region" evidence="1">
    <location>
        <begin position="117"/>
        <end position="160"/>
    </location>
</feature>
<sequence>MNIDQLLTSSNTASPAHVTTSVQRGPTLPAVAQQNNAEQHPYEERLASAAPHGASTNSQPFAAPVQHTSLTIEPTKSTQIKEFKDQQGRSYRLPVYVYDEAADLKRRRNATASARFRQKKKIRVLEAEQKVKQLEEELERVKAERDLYKAERDLYKAERDVYKSEREYYKSLVDNRSNS</sequence>
<dbReference type="PROSITE" id="PS50217">
    <property type="entry name" value="BZIP"/>
    <property type="match status" value="1"/>
</dbReference>
<evidence type="ECO:0000256" key="2">
    <source>
        <dbReference type="SAM" id="MobiDB-lite"/>
    </source>
</evidence>
<evidence type="ECO:0000313" key="5">
    <source>
        <dbReference type="Proteomes" id="UP000244855"/>
    </source>
</evidence>
<reference evidence="4 5" key="1">
    <citation type="journal article" date="2018" name="Sci. Rep.">
        <title>Comparative genomics provides insights into the lifestyle and reveals functional heterogeneity of dark septate endophytic fungi.</title>
        <authorList>
            <person name="Knapp D.G."/>
            <person name="Nemeth J.B."/>
            <person name="Barry K."/>
            <person name="Hainaut M."/>
            <person name="Henrissat B."/>
            <person name="Johnson J."/>
            <person name="Kuo A."/>
            <person name="Lim J.H.P."/>
            <person name="Lipzen A."/>
            <person name="Nolan M."/>
            <person name="Ohm R.A."/>
            <person name="Tamas L."/>
            <person name="Grigoriev I.V."/>
            <person name="Spatafora J.W."/>
            <person name="Nagy L.G."/>
            <person name="Kovacs G.M."/>
        </authorList>
    </citation>
    <scope>NUCLEOTIDE SEQUENCE [LARGE SCALE GENOMIC DNA]</scope>
    <source>
        <strain evidence="4 5">DSE2036</strain>
    </source>
</reference>
<evidence type="ECO:0000256" key="1">
    <source>
        <dbReference type="SAM" id="Coils"/>
    </source>
</evidence>
<dbReference type="Pfam" id="PF07716">
    <property type="entry name" value="bZIP_2"/>
    <property type="match status" value="1"/>
</dbReference>
<proteinExistence type="predicted"/>
<dbReference type="EMBL" id="KZ805550">
    <property type="protein sequence ID" value="PVH94109.1"/>
    <property type="molecule type" value="Genomic_DNA"/>
</dbReference>
<dbReference type="Gene3D" id="1.20.5.170">
    <property type="match status" value="1"/>
</dbReference>
<dbReference type="PROSITE" id="PS00036">
    <property type="entry name" value="BZIP_BASIC"/>
    <property type="match status" value="1"/>
</dbReference>
<accession>A0A2V1DAA4</accession>
<evidence type="ECO:0000259" key="3">
    <source>
        <dbReference type="PROSITE" id="PS50217"/>
    </source>
</evidence>
<dbReference type="InterPro" id="IPR004827">
    <property type="entry name" value="bZIP"/>
</dbReference>